<dbReference type="EMBL" id="FPBN01000002">
    <property type="protein sequence ID" value="SFU48674.1"/>
    <property type="molecule type" value="Genomic_DNA"/>
</dbReference>
<evidence type="ECO:0000313" key="3">
    <source>
        <dbReference type="EMBL" id="KXT72190.1"/>
    </source>
</evidence>
<reference evidence="5 10" key="5">
    <citation type="submission" date="2016-10" db="EMBL/GenBank/DDBJ databases">
        <authorList>
            <person name="de Groot N.N."/>
        </authorList>
    </citation>
    <scope>NUCLEOTIDE SEQUENCE [LARGE SCALE GENOMIC DNA]</scope>
    <source>
        <strain evidence="6">LMG 15572</strain>
        <strain evidence="5 10">VTM2R47</strain>
    </source>
</reference>
<dbReference type="EMBL" id="FOGM01000002">
    <property type="protein sequence ID" value="SER23544.1"/>
    <property type="molecule type" value="Genomic_DNA"/>
</dbReference>
<reference evidence="11" key="4">
    <citation type="submission" date="2016-10" db="EMBL/GenBank/DDBJ databases">
        <authorList>
            <person name="Varghese N."/>
            <person name="Submissions S."/>
        </authorList>
    </citation>
    <scope>NUCLEOTIDE SEQUENCE [LARGE SCALE GENOMIC DNA]</scope>
    <source>
        <strain evidence="11">LMG 15572</strain>
    </source>
</reference>
<dbReference type="EMBL" id="LS483409">
    <property type="protein sequence ID" value="SQG80152.1"/>
    <property type="molecule type" value="Genomic_DNA"/>
</dbReference>
<reference evidence="3 9" key="3">
    <citation type="submission" date="2016-01" db="EMBL/GenBank/DDBJ databases">
        <title>Highly variable Streptococcus oralis are common among viridans streptococci isolated from primates.</title>
        <authorList>
            <person name="Denapaite D."/>
            <person name="Rieger M."/>
            <person name="Koendgen S."/>
            <person name="Brueckner R."/>
            <person name="Ochigava I."/>
            <person name="Kappeler P."/>
            <person name="Maetz-Rensing K."/>
            <person name="Leendertz F."/>
            <person name="Hakenbeck R."/>
        </authorList>
    </citation>
    <scope>NUCLEOTIDE SEQUENCE [LARGE SCALE GENOMIC DNA]</scope>
    <source>
        <strain evidence="3 9">DD02</strain>
    </source>
</reference>
<evidence type="ECO:0000313" key="2">
    <source>
        <dbReference type="EMBL" id="CDO18217.1"/>
    </source>
</evidence>
<dbReference type="GeneID" id="57920485"/>
<dbReference type="PROSITE" id="PS51186">
    <property type="entry name" value="GNAT"/>
    <property type="match status" value="1"/>
</dbReference>
<evidence type="ECO:0000313" key="6">
    <source>
        <dbReference type="EMBL" id="SFU48674.1"/>
    </source>
</evidence>
<dbReference type="Gene3D" id="3.40.630.30">
    <property type="match status" value="1"/>
</dbReference>
<feature type="domain" description="N-acetyltransferase" evidence="1">
    <location>
        <begin position="1"/>
        <end position="166"/>
    </location>
</feature>
<evidence type="ECO:0000313" key="10">
    <source>
        <dbReference type="Proteomes" id="UP000182712"/>
    </source>
</evidence>
<dbReference type="EMBL" id="CP050959">
    <property type="protein sequence ID" value="QIX74875.1"/>
    <property type="molecule type" value="Genomic_DNA"/>
</dbReference>
<evidence type="ECO:0000313" key="11">
    <source>
        <dbReference type="Proteomes" id="UP000183629"/>
    </source>
</evidence>
<reference evidence="2 8" key="1">
    <citation type="submission" date="2014-02" db="EMBL/GenBank/DDBJ databases">
        <authorList>
            <person name="Manrique M."/>
        </authorList>
    </citation>
    <scope>NUCLEOTIDE SEQUENCE [LARGE SCALE GENOMIC DNA]</scope>
    <source>
        <strain evidence="2 8">LMG17956</strain>
    </source>
</reference>
<evidence type="ECO:0000313" key="13">
    <source>
        <dbReference type="Proteomes" id="UP000503130"/>
    </source>
</evidence>
<evidence type="ECO:0000259" key="1">
    <source>
        <dbReference type="PROSITE" id="PS51186"/>
    </source>
</evidence>
<dbReference type="RefSeq" id="WP_003065991.1">
    <property type="nucleotide sequence ID" value="NZ_CP050959.1"/>
</dbReference>
<dbReference type="Proteomes" id="UP000503130">
    <property type="component" value="Chromosome"/>
</dbReference>
<dbReference type="Pfam" id="PF00583">
    <property type="entry name" value="Acetyltransf_1"/>
    <property type="match status" value="1"/>
</dbReference>
<keyword evidence="11" id="KW-1185">Reference proteome</keyword>
<dbReference type="OMA" id="QWINGYP"/>
<dbReference type="Proteomes" id="UP000027584">
    <property type="component" value="Unassembled WGS sequence"/>
</dbReference>
<evidence type="ECO:0000313" key="7">
    <source>
        <dbReference type="EMBL" id="SQG80152.1"/>
    </source>
</evidence>
<evidence type="ECO:0000313" key="5">
    <source>
        <dbReference type="EMBL" id="SER23544.1"/>
    </source>
</evidence>
<dbReference type="EMBL" id="LQOF01000072">
    <property type="protein sequence ID" value="KXT72190.1"/>
    <property type="molecule type" value="Genomic_DNA"/>
</dbReference>
<dbReference type="SUPFAM" id="SSF55729">
    <property type="entry name" value="Acyl-CoA N-acyltransferases (Nat)"/>
    <property type="match status" value="1"/>
</dbReference>
<protein>
    <submittedName>
        <fullName evidence="3 4">Acetyltransferase</fullName>
    </submittedName>
    <submittedName>
        <fullName evidence="7">GNAT family acetyltransferase</fullName>
    </submittedName>
    <submittedName>
        <fullName evidence="2">Putative acetyltransferase, GNAT family</fullName>
    </submittedName>
</protein>
<evidence type="ECO:0000313" key="4">
    <source>
        <dbReference type="EMBL" id="QIX74875.1"/>
    </source>
</evidence>
<dbReference type="AlphaFoldDB" id="A0A060RKU8"/>
<name>A0A060RKU8_9STRE</name>
<dbReference type="Proteomes" id="UP000249013">
    <property type="component" value="Chromosome 1"/>
</dbReference>
<accession>A0A060RKU8</accession>
<evidence type="ECO:0000313" key="8">
    <source>
        <dbReference type="Proteomes" id="UP000027584"/>
    </source>
</evidence>
<dbReference type="Proteomes" id="UP000183629">
    <property type="component" value="Unassembled WGS sequence"/>
</dbReference>
<dbReference type="GO" id="GO:0016747">
    <property type="term" value="F:acyltransferase activity, transferring groups other than amino-acyl groups"/>
    <property type="evidence" value="ECO:0007669"/>
    <property type="project" value="InterPro"/>
</dbReference>
<organism evidence="2 8">
    <name type="scientific">Streptococcus gallolyticus</name>
    <dbReference type="NCBI Taxonomy" id="315405"/>
    <lineage>
        <taxon>Bacteria</taxon>
        <taxon>Bacillati</taxon>
        <taxon>Bacillota</taxon>
        <taxon>Bacilli</taxon>
        <taxon>Lactobacillales</taxon>
        <taxon>Streptococcaceae</taxon>
        <taxon>Streptococcus</taxon>
    </lineage>
</organism>
<dbReference type="Proteomes" id="UP000182712">
    <property type="component" value="Unassembled WGS sequence"/>
</dbReference>
<reference evidence="7 12" key="6">
    <citation type="submission" date="2018-06" db="EMBL/GenBank/DDBJ databases">
        <authorList>
            <consortium name="Pathogen Informatics"/>
            <person name="Doyle S."/>
        </authorList>
    </citation>
    <scope>NUCLEOTIDE SEQUENCE [LARGE SCALE GENOMIC DNA]</scope>
    <source>
        <strain evidence="7 12">NCTC13773</strain>
    </source>
</reference>
<dbReference type="Proteomes" id="UP000070198">
    <property type="component" value="Unassembled WGS sequence"/>
</dbReference>
<dbReference type="InterPro" id="IPR000182">
    <property type="entry name" value="GNAT_dom"/>
</dbReference>
<dbReference type="PATRIC" id="fig|315405.11.peg.643"/>
<sequence>MEIRQAFPNEVDQIMLVIEDARKQLAASGSNQWQGKYPDEDTIYDDVLTGQGYVALLDGQIVAYAAVITDGDPAYDKIYDGQWKHNNHRYITFHRVAVLSSVTGRKVAQTFLQGLIEGTDGHDFRCDTHEKNGAMQHIFEKLGYVYCGKVPIDGERLAYQKIKTKDENALYQEVDEADHHSY</sequence>
<dbReference type="EMBL" id="CCBC010000175">
    <property type="protein sequence ID" value="CDO18217.1"/>
    <property type="molecule type" value="Genomic_DNA"/>
</dbReference>
<evidence type="ECO:0000313" key="12">
    <source>
        <dbReference type="Proteomes" id="UP000249013"/>
    </source>
</evidence>
<reference evidence="2 8" key="2">
    <citation type="submission" date="2014-05" db="EMBL/GenBank/DDBJ databases">
        <title>Genome sequence of Streptococcus gallolyticus.</title>
        <authorList>
            <person name="Del Campo R."/>
        </authorList>
    </citation>
    <scope>NUCLEOTIDE SEQUENCE [LARGE SCALE GENOMIC DNA]</scope>
    <source>
        <strain evidence="2 8">LMG17956</strain>
    </source>
</reference>
<keyword evidence="2" id="KW-0808">Transferase</keyword>
<dbReference type="InterPro" id="IPR016181">
    <property type="entry name" value="Acyl_CoA_acyltransferase"/>
</dbReference>
<proteinExistence type="predicted"/>
<evidence type="ECO:0000313" key="9">
    <source>
        <dbReference type="Proteomes" id="UP000070198"/>
    </source>
</evidence>
<reference evidence="4 13" key="7">
    <citation type="submission" date="2019-09" db="EMBL/GenBank/DDBJ databases">
        <title>FDA dAtabase for Regulatory Grade micrObial Sequences (FDA-ARGOS): Supporting development and validation of Infectious Disease Dx tests.</title>
        <authorList>
            <person name="Sciortino C."/>
            <person name="Tallon L."/>
            <person name="Sadzewicz L."/>
            <person name="Vavikolanu K."/>
            <person name="Mehta A."/>
            <person name="Aluvathingal J."/>
            <person name="Nadendla S."/>
            <person name="Nandy P."/>
            <person name="Geyer C."/>
            <person name="Yan Y."/>
            <person name="Sichtig H."/>
        </authorList>
    </citation>
    <scope>NUCLEOTIDE SEQUENCE [LARGE SCALE GENOMIC DNA]</scope>
    <source>
        <strain evidence="4 13">FDAARGOS_666</strain>
    </source>
</reference>
<gene>
    <name evidence="2" type="ORF">BN963_SGAL_01415</name>
    <name evidence="4" type="ORF">FOB74_10775</name>
    <name evidence="7" type="ORF">NCTC13773_01978</name>
    <name evidence="5" type="ORF">SAMN04487840_10256</name>
    <name evidence="6" type="ORF">SAMN05660328_102185</name>
    <name evidence="3" type="ORF">SGADD02_00567</name>
</gene>